<comment type="similarity">
    <text evidence="4 6">Belongs to the GART family.</text>
</comment>
<feature type="binding site" evidence="6">
    <location>
        <begin position="96"/>
        <end position="99"/>
    </location>
    <ligand>
        <name>(6R)-10-formyltetrahydrofolate</name>
        <dbReference type="ChEBI" id="CHEBI:195366"/>
    </ligand>
</feature>
<reference evidence="8 9" key="1">
    <citation type="submission" date="2017-05" db="EMBL/GenBank/DDBJ databases">
        <title>Thiocyanate degradation by Thiohalobacter thiocyanaticus FOKN1.</title>
        <authorList>
            <person name="Oshiki M."/>
            <person name="Fukushima T."/>
            <person name="Kawano S."/>
            <person name="Nakagawa J."/>
        </authorList>
    </citation>
    <scope>NUCLEOTIDE SEQUENCE [LARGE SCALE GENOMIC DNA]</scope>
    <source>
        <strain evidence="8 9">FOKN1</strain>
    </source>
</reference>
<dbReference type="PANTHER" id="PTHR43369:SF2">
    <property type="entry name" value="PHOSPHORIBOSYLGLYCINAMIDE FORMYLTRANSFERASE"/>
    <property type="match status" value="1"/>
</dbReference>
<dbReference type="RefSeq" id="WP_096365394.1">
    <property type="nucleotide sequence ID" value="NZ_AP018052.1"/>
</dbReference>
<dbReference type="GO" id="GO:0006189">
    <property type="term" value="P:'de novo' IMP biosynthetic process"/>
    <property type="evidence" value="ECO:0007669"/>
    <property type="project" value="UniProtKB-UniRule"/>
</dbReference>
<evidence type="ECO:0000313" key="8">
    <source>
        <dbReference type="EMBL" id="BAZ93442.1"/>
    </source>
</evidence>
<dbReference type="Proteomes" id="UP000218765">
    <property type="component" value="Chromosome"/>
</dbReference>
<comment type="catalytic activity">
    <reaction evidence="5 6">
        <text>N(1)-(5-phospho-beta-D-ribosyl)glycinamide + (6R)-10-formyltetrahydrofolate = N(2)-formyl-N(1)-(5-phospho-beta-D-ribosyl)glycinamide + (6S)-5,6,7,8-tetrahydrofolate + H(+)</text>
        <dbReference type="Rhea" id="RHEA:15053"/>
        <dbReference type="ChEBI" id="CHEBI:15378"/>
        <dbReference type="ChEBI" id="CHEBI:57453"/>
        <dbReference type="ChEBI" id="CHEBI:143788"/>
        <dbReference type="ChEBI" id="CHEBI:147286"/>
        <dbReference type="ChEBI" id="CHEBI:195366"/>
        <dbReference type="EC" id="2.1.2.2"/>
    </reaction>
</comment>
<feature type="binding site" evidence="6">
    <location>
        <position position="71"/>
    </location>
    <ligand>
        <name>(6R)-10-formyltetrahydrofolate</name>
        <dbReference type="ChEBI" id="CHEBI:195366"/>
    </ligand>
</feature>
<dbReference type="PANTHER" id="PTHR43369">
    <property type="entry name" value="PHOSPHORIBOSYLGLYCINAMIDE FORMYLTRANSFERASE"/>
    <property type="match status" value="1"/>
</dbReference>
<comment type="pathway">
    <text evidence="1 6">Purine metabolism; IMP biosynthesis via de novo pathway; N(2)-formyl-N(1)-(5-phospho-D-ribosyl)glycinamide from N(1)-(5-phospho-D-ribosyl)glycinamide (10-formyl THF route): step 1/1.</text>
</comment>
<keyword evidence="9" id="KW-1185">Reference proteome</keyword>
<dbReference type="KEGG" id="ttc:FOKN1_1042"/>
<evidence type="ECO:0000259" key="7">
    <source>
        <dbReference type="Pfam" id="PF00551"/>
    </source>
</evidence>
<feature type="site" description="Raises pKa of active site His" evidence="6">
    <location>
        <position position="151"/>
    </location>
</feature>
<feature type="domain" description="Formyl transferase N-terminal" evidence="7">
    <location>
        <begin position="10"/>
        <end position="188"/>
    </location>
</feature>
<evidence type="ECO:0000256" key="2">
    <source>
        <dbReference type="ARBA" id="ARBA00022679"/>
    </source>
</evidence>
<dbReference type="EMBL" id="AP018052">
    <property type="protein sequence ID" value="BAZ93442.1"/>
    <property type="molecule type" value="Genomic_DNA"/>
</dbReference>
<dbReference type="NCBIfam" id="TIGR00639">
    <property type="entry name" value="PurN"/>
    <property type="match status" value="1"/>
</dbReference>
<evidence type="ECO:0000256" key="4">
    <source>
        <dbReference type="ARBA" id="ARBA00038440"/>
    </source>
</evidence>
<keyword evidence="3 6" id="KW-0658">Purine biosynthesis</keyword>
<dbReference type="InterPro" id="IPR004607">
    <property type="entry name" value="GART"/>
</dbReference>
<dbReference type="EC" id="2.1.2.2" evidence="6"/>
<dbReference type="SUPFAM" id="SSF53328">
    <property type="entry name" value="Formyltransferase"/>
    <property type="match status" value="1"/>
</dbReference>
<feature type="binding site" evidence="6">
    <location>
        <position position="113"/>
    </location>
    <ligand>
        <name>(6R)-10-formyltetrahydrofolate</name>
        <dbReference type="ChEBI" id="CHEBI:195366"/>
    </ligand>
</feature>
<dbReference type="AlphaFoldDB" id="A0A1Z4VPU4"/>
<dbReference type="HAMAP" id="MF_01930">
    <property type="entry name" value="PurN"/>
    <property type="match status" value="1"/>
</dbReference>
<evidence type="ECO:0000313" key="9">
    <source>
        <dbReference type="Proteomes" id="UP000218765"/>
    </source>
</evidence>
<evidence type="ECO:0000256" key="1">
    <source>
        <dbReference type="ARBA" id="ARBA00005054"/>
    </source>
</evidence>
<feature type="binding site" evidence="6">
    <location>
        <begin position="18"/>
        <end position="20"/>
    </location>
    <ligand>
        <name>N(1)-(5-phospho-beta-D-ribosyl)glycinamide</name>
        <dbReference type="ChEBI" id="CHEBI:143788"/>
    </ligand>
</feature>
<sequence length="218" mass="23927">MPVRTDKLPVVILISGRGSNLQAILDQAAGGTLPIEIRAVISNVPGAYGLERARQAGIETQVLSHKGFADREAYDRALIELIDGYAPGLVVLAGFMRILTPAFVRHYARRLLNIHPSLLPRHRGLNTHARALEEGDAEHGASVHLVTEELDGGPVLIQARVPVHPGDDPDTLAARVLEQEHRLYPEAIRWFAAGRIDFDDEQVHLDGRPLTEPVQLQP</sequence>
<evidence type="ECO:0000256" key="3">
    <source>
        <dbReference type="ARBA" id="ARBA00022755"/>
    </source>
</evidence>
<dbReference type="CDD" id="cd08645">
    <property type="entry name" value="FMT_core_GART"/>
    <property type="match status" value="1"/>
</dbReference>
<evidence type="ECO:0000256" key="5">
    <source>
        <dbReference type="ARBA" id="ARBA00047664"/>
    </source>
</evidence>
<name>A0A1Z4VPU4_9GAMM</name>
<gene>
    <name evidence="6" type="primary">purN</name>
    <name evidence="8" type="ORF">FOKN1_1042</name>
</gene>
<feature type="active site" description="Proton donor" evidence="6">
    <location>
        <position position="115"/>
    </location>
</feature>
<dbReference type="GO" id="GO:0005829">
    <property type="term" value="C:cytosol"/>
    <property type="evidence" value="ECO:0007669"/>
    <property type="project" value="TreeGrafter"/>
</dbReference>
<protein>
    <recommendedName>
        <fullName evidence="6">Phosphoribosylglycinamide formyltransferase</fullName>
        <ecNumber evidence="6">2.1.2.2</ecNumber>
    </recommendedName>
    <alternativeName>
        <fullName evidence="6">5'-phosphoribosylglycinamide transformylase</fullName>
    </alternativeName>
    <alternativeName>
        <fullName evidence="6">GAR transformylase</fullName>
        <shortName evidence="6">GART</shortName>
    </alternativeName>
</protein>
<dbReference type="InterPro" id="IPR036477">
    <property type="entry name" value="Formyl_transf_N_sf"/>
</dbReference>
<dbReference type="PROSITE" id="PS00373">
    <property type="entry name" value="GART"/>
    <property type="match status" value="1"/>
</dbReference>
<dbReference type="InterPro" id="IPR002376">
    <property type="entry name" value="Formyl_transf_N"/>
</dbReference>
<dbReference type="InterPro" id="IPR001555">
    <property type="entry name" value="GART_AS"/>
</dbReference>
<evidence type="ECO:0000256" key="6">
    <source>
        <dbReference type="HAMAP-Rule" id="MF_01930"/>
    </source>
</evidence>
<organism evidence="8 9">
    <name type="scientific">Thiohalobacter thiocyanaticus</name>
    <dbReference type="NCBI Taxonomy" id="585455"/>
    <lineage>
        <taxon>Bacteria</taxon>
        <taxon>Pseudomonadati</taxon>
        <taxon>Pseudomonadota</taxon>
        <taxon>Gammaproteobacteria</taxon>
        <taxon>Thiohalobacterales</taxon>
        <taxon>Thiohalobacteraceae</taxon>
        <taxon>Thiohalobacter</taxon>
    </lineage>
</organism>
<dbReference type="Pfam" id="PF00551">
    <property type="entry name" value="Formyl_trans_N"/>
    <property type="match status" value="1"/>
</dbReference>
<comment type="function">
    <text evidence="6">Catalyzes the transfer of a formyl group from 10-formyltetrahydrofolate to 5-phospho-ribosyl-glycinamide (GAR), producing 5-phospho-ribosyl-N-formylglycinamide (FGAR) and tetrahydrofolate.</text>
</comment>
<keyword evidence="2 6" id="KW-0808">Transferase</keyword>
<dbReference type="OrthoDB" id="9806170at2"/>
<dbReference type="UniPathway" id="UPA00074">
    <property type="reaction ID" value="UER00126"/>
</dbReference>
<dbReference type="GO" id="GO:0004644">
    <property type="term" value="F:phosphoribosylglycinamide formyltransferase activity"/>
    <property type="evidence" value="ECO:0007669"/>
    <property type="project" value="UniProtKB-UniRule"/>
</dbReference>
<accession>A0A1Z4VPU4</accession>
<dbReference type="Gene3D" id="3.40.50.170">
    <property type="entry name" value="Formyl transferase, N-terminal domain"/>
    <property type="match status" value="1"/>
</dbReference>
<proteinExistence type="inferred from homology"/>